<dbReference type="EMBL" id="CAJNJA010059278">
    <property type="protein sequence ID" value="CAE7867135.1"/>
    <property type="molecule type" value="Genomic_DNA"/>
</dbReference>
<reference evidence="2" key="1">
    <citation type="submission" date="2021-02" db="EMBL/GenBank/DDBJ databases">
        <authorList>
            <person name="Dougan E. K."/>
            <person name="Rhodes N."/>
            <person name="Thang M."/>
            <person name="Chan C."/>
        </authorList>
    </citation>
    <scope>NUCLEOTIDE SEQUENCE</scope>
</reference>
<protein>
    <submittedName>
        <fullName evidence="2">Uncharacterized protein</fullName>
    </submittedName>
</protein>
<keyword evidence="3" id="KW-1185">Reference proteome</keyword>
<evidence type="ECO:0000313" key="3">
    <source>
        <dbReference type="Proteomes" id="UP000601435"/>
    </source>
</evidence>
<name>A0A813AFY0_9DINO</name>
<dbReference type="AlphaFoldDB" id="A0A813AFY0"/>
<feature type="compositionally biased region" description="Basic and acidic residues" evidence="1">
    <location>
        <begin position="1"/>
        <end position="10"/>
    </location>
</feature>
<comment type="caution">
    <text evidence="2">The sequence shown here is derived from an EMBL/GenBank/DDBJ whole genome shotgun (WGS) entry which is preliminary data.</text>
</comment>
<organism evidence="2 3">
    <name type="scientific">Symbiodinium necroappetens</name>
    <dbReference type="NCBI Taxonomy" id="1628268"/>
    <lineage>
        <taxon>Eukaryota</taxon>
        <taxon>Sar</taxon>
        <taxon>Alveolata</taxon>
        <taxon>Dinophyceae</taxon>
        <taxon>Suessiales</taxon>
        <taxon>Symbiodiniaceae</taxon>
        <taxon>Symbiodinium</taxon>
    </lineage>
</organism>
<sequence>MPSKFSEHPSPRCPEVPVGQGQVGHDLEADGAEESQHRAGAAGVDQDDSDPSLGTDSAAWGLSAILLPQLGRAPQGANLQARLLDREMRRRARTDRPPLRICGFATASAKWGPYKTV</sequence>
<evidence type="ECO:0000256" key="1">
    <source>
        <dbReference type="SAM" id="MobiDB-lite"/>
    </source>
</evidence>
<accession>A0A813AFY0</accession>
<dbReference type="Proteomes" id="UP000601435">
    <property type="component" value="Unassembled WGS sequence"/>
</dbReference>
<feature type="region of interest" description="Disordered" evidence="1">
    <location>
        <begin position="1"/>
        <end position="56"/>
    </location>
</feature>
<gene>
    <name evidence="2" type="ORF">SNEC2469_LOCUS27821</name>
</gene>
<proteinExistence type="predicted"/>
<evidence type="ECO:0000313" key="2">
    <source>
        <dbReference type="EMBL" id="CAE7867135.1"/>
    </source>
</evidence>